<sequence>MQTADTSALRDSYRAALEHTNALTDRISTDQFSAHYDERPEWAIGPFARDESLTFELAGQWDDPTGIGWTSDSIFNPTMIARGDELHLFYRASPRKESTSSRIGHAVHRPGVGWTDDPANPVIYPTFENETLGCEDPKVYAVDGRYVMFYNGIRSIAGSPDRETYPSPDYPLGDVGCDIMVAVSDDLVTWEKRGLAVPYEVSRLWAKGAVIPRNGAGEAVKIGGEYLMFLSEGCGGVPTVGRSTDLLEWRFERQPYLDLGELGGSLYEVACAVVGAHAEDDLVLDFFYSDADGEFAAAQAHYSTTAPFTQLAINRGGSLAWGGLLQLDGDWAFPQGWDARPNTREIFIYRTAPNEGTTTA</sequence>
<evidence type="ECO:0000313" key="5">
    <source>
        <dbReference type="Proteomes" id="UP000474967"/>
    </source>
</evidence>
<organism evidence="4 5">
    <name type="scientific">Leifsonia tongyongensis</name>
    <dbReference type="NCBI Taxonomy" id="1268043"/>
    <lineage>
        <taxon>Bacteria</taxon>
        <taxon>Bacillati</taxon>
        <taxon>Actinomycetota</taxon>
        <taxon>Actinomycetes</taxon>
        <taxon>Micrococcales</taxon>
        <taxon>Microbacteriaceae</taxon>
        <taxon>Leifsonia</taxon>
    </lineage>
</organism>
<dbReference type="InterPro" id="IPR007184">
    <property type="entry name" value="Mannoside_phosphorylase"/>
</dbReference>
<reference evidence="4 5" key="1">
    <citation type="journal article" date="2014" name="J. Microbiol.">
        <title>Diaminobutyricibacter tongyongensis gen. nov., sp. nov. and Homoserinibacter gongjuensis gen. nov., sp. nov. belong to the family Microbacteriaceae.</title>
        <authorList>
            <person name="Kim S.J."/>
            <person name="Ahn J.H."/>
            <person name="Weon H.Y."/>
            <person name="Hamada M."/>
            <person name="Suzuki K."/>
            <person name="Kwon S.W."/>
        </authorList>
    </citation>
    <scope>NUCLEOTIDE SEQUENCE [LARGE SCALE GENOMIC DNA]</scope>
    <source>
        <strain evidence="4 5">NBRC 108724</strain>
    </source>
</reference>
<comment type="caution">
    <text evidence="4">The sequence shown here is derived from an EMBL/GenBank/DDBJ whole genome shotgun (WGS) entry which is preliminary data.</text>
</comment>
<evidence type="ECO:0000313" key="4">
    <source>
        <dbReference type="EMBL" id="NEN07364.1"/>
    </source>
</evidence>
<keyword evidence="1" id="KW-0328">Glycosyltransferase</keyword>
<dbReference type="Pfam" id="PF04041">
    <property type="entry name" value="Glyco_hydro_130"/>
    <property type="match status" value="1"/>
</dbReference>
<dbReference type="AlphaFoldDB" id="A0A6L9Y258"/>
<dbReference type="PANTHER" id="PTHR34106">
    <property type="entry name" value="GLYCOSIDASE"/>
    <property type="match status" value="1"/>
</dbReference>
<dbReference type="Proteomes" id="UP000474967">
    <property type="component" value="Unassembled WGS sequence"/>
</dbReference>
<comment type="similarity">
    <text evidence="3">Belongs to the glycosyl hydrolase 130 family.</text>
</comment>
<accession>A0A6L9Y258</accession>
<dbReference type="SUPFAM" id="SSF75005">
    <property type="entry name" value="Arabinanase/levansucrase/invertase"/>
    <property type="match status" value="1"/>
</dbReference>
<dbReference type="RefSeq" id="WP_163290832.1">
    <property type="nucleotide sequence ID" value="NZ_JAAGWY010000004.1"/>
</dbReference>
<dbReference type="EMBL" id="JAAGWY010000004">
    <property type="protein sequence ID" value="NEN07364.1"/>
    <property type="molecule type" value="Genomic_DNA"/>
</dbReference>
<dbReference type="InterPro" id="IPR023296">
    <property type="entry name" value="Glyco_hydro_beta-prop_sf"/>
</dbReference>
<dbReference type="GO" id="GO:0016757">
    <property type="term" value="F:glycosyltransferase activity"/>
    <property type="evidence" value="ECO:0007669"/>
    <property type="project" value="UniProtKB-KW"/>
</dbReference>
<evidence type="ECO:0008006" key="6">
    <source>
        <dbReference type="Google" id="ProtNLM"/>
    </source>
</evidence>
<keyword evidence="5" id="KW-1185">Reference proteome</keyword>
<gene>
    <name evidence="4" type="ORF">G3T36_16010</name>
</gene>
<proteinExistence type="inferred from homology"/>
<evidence type="ECO:0000256" key="1">
    <source>
        <dbReference type="ARBA" id="ARBA00022676"/>
    </source>
</evidence>
<dbReference type="Gene3D" id="2.115.10.20">
    <property type="entry name" value="Glycosyl hydrolase domain, family 43"/>
    <property type="match status" value="1"/>
</dbReference>
<keyword evidence="2" id="KW-0808">Transferase</keyword>
<evidence type="ECO:0000256" key="3">
    <source>
        <dbReference type="ARBA" id="ARBA00024356"/>
    </source>
</evidence>
<protein>
    <recommendedName>
        <fullName evidence="6">Family 43 glycosylhydrolase</fullName>
    </recommendedName>
</protein>
<evidence type="ECO:0000256" key="2">
    <source>
        <dbReference type="ARBA" id="ARBA00022679"/>
    </source>
</evidence>
<dbReference type="PANTHER" id="PTHR34106:SF5">
    <property type="entry name" value="GLYCOSIDASE"/>
    <property type="match status" value="1"/>
</dbReference>
<name>A0A6L9Y258_9MICO</name>